<evidence type="ECO:0000313" key="3">
    <source>
        <dbReference type="Proteomes" id="UP000183832"/>
    </source>
</evidence>
<dbReference type="EMBL" id="CVRI01000031">
    <property type="protein sequence ID" value="CRK92558.1"/>
    <property type="molecule type" value="Genomic_DNA"/>
</dbReference>
<organism evidence="2 3">
    <name type="scientific">Clunio marinus</name>
    <dbReference type="NCBI Taxonomy" id="568069"/>
    <lineage>
        <taxon>Eukaryota</taxon>
        <taxon>Metazoa</taxon>
        <taxon>Ecdysozoa</taxon>
        <taxon>Arthropoda</taxon>
        <taxon>Hexapoda</taxon>
        <taxon>Insecta</taxon>
        <taxon>Pterygota</taxon>
        <taxon>Neoptera</taxon>
        <taxon>Endopterygota</taxon>
        <taxon>Diptera</taxon>
        <taxon>Nematocera</taxon>
        <taxon>Chironomoidea</taxon>
        <taxon>Chironomidae</taxon>
        <taxon>Clunio</taxon>
    </lineage>
</organism>
<gene>
    <name evidence="2" type="ORF">CLUMA_CG006114</name>
</gene>
<sequence>MQQPRYSPAPQNALRPQTRPPVPNLKNGITE</sequence>
<accession>A0A1J1I140</accession>
<protein>
    <submittedName>
        <fullName evidence="2">CLUMA_CG006114, isoform A</fullName>
    </submittedName>
</protein>
<evidence type="ECO:0000313" key="2">
    <source>
        <dbReference type="EMBL" id="CRK92558.1"/>
    </source>
</evidence>
<keyword evidence="3" id="KW-1185">Reference proteome</keyword>
<evidence type="ECO:0000256" key="1">
    <source>
        <dbReference type="SAM" id="MobiDB-lite"/>
    </source>
</evidence>
<proteinExistence type="predicted"/>
<reference evidence="2 3" key="1">
    <citation type="submission" date="2015-04" db="EMBL/GenBank/DDBJ databases">
        <authorList>
            <person name="Syromyatnikov M.Y."/>
            <person name="Popov V.N."/>
        </authorList>
    </citation>
    <scope>NUCLEOTIDE SEQUENCE [LARGE SCALE GENOMIC DNA]</scope>
</reference>
<feature type="region of interest" description="Disordered" evidence="1">
    <location>
        <begin position="1"/>
        <end position="31"/>
    </location>
</feature>
<dbReference type="Proteomes" id="UP000183832">
    <property type="component" value="Unassembled WGS sequence"/>
</dbReference>
<name>A0A1J1I140_9DIPT</name>
<dbReference type="AlphaFoldDB" id="A0A1J1I140"/>